<keyword evidence="3" id="KW-1185">Reference proteome</keyword>
<reference evidence="3" key="1">
    <citation type="journal article" date="2011" name="Proc. Natl. Acad. Sci. U.S.A.">
        <title>Obligate biotrophy features unraveled by the genomic analysis of rust fungi.</title>
        <authorList>
            <person name="Duplessis S."/>
            <person name="Cuomo C.A."/>
            <person name="Lin Y.-C."/>
            <person name="Aerts A."/>
            <person name="Tisserant E."/>
            <person name="Veneault-Fourrey C."/>
            <person name="Joly D.L."/>
            <person name="Hacquard S."/>
            <person name="Amselem J."/>
            <person name="Cantarel B.L."/>
            <person name="Chiu R."/>
            <person name="Coutinho P.M."/>
            <person name="Feau N."/>
            <person name="Field M."/>
            <person name="Frey P."/>
            <person name="Gelhaye E."/>
            <person name="Goldberg J."/>
            <person name="Grabherr M.G."/>
            <person name="Kodira C.D."/>
            <person name="Kohler A."/>
            <person name="Kuees U."/>
            <person name="Lindquist E.A."/>
            <person name="Lucas S.M."/>
            <person name="Mago R."/>
            <person name="Mauceli E."/>
            <person name="Morin E."/>
            <person name="Murat C."/>
            <person name="Pangilinan J.L."/>
            <person name="Park R."/>
            <person name="Pearson M."/>
            <person name="Quesneville H."/>
            <person name="Rouhier N."/>
            <person name="Sakthikumar S."/>
            <person name="Salamov A.A."/>
            <person name="Schmutz J."/>
            <person name="Selles B."/>
            <person name="Shapiro H."/>
            <person name="Tanguay P."/>
            <person name="Tuskan G.A."/>
            <person name="Henrissat B."/>
            <person name="Van de Peer Y."/>
            <person name="Rouze P."/>
            <person name="Ellis J.G."/>
            <person name="Dodds P.N."/>
            <person name="Schein J.E."/>
            <person name="Zhong S."/>
            <person name="Hamelin R.C."/>
            <person name="Grigoriev I.V."/>
            <person name="Szabo L.J."/>
            <person name="Martin F."/>
        </authorList>
    </citation>
    <scope>NUCLEOTIDE SEQUENCE [LARGE SCALE GENOMIC DNA]</scope>
    <source>
        <strain evidence="3">98AG31 / pathotype 3-4-7</strain>
    </source>
</reference>
<dbReference type="AlphaFoldDB" id="F4RYS3"/>
<dbReference type="EMBL" id="GL883130">
    <property type="protein sequence ID" value="EGG02527.1"/>
    <property type="molecule type" value="Genomic_DNA"/>
</dbReference>
<proteinExistence type="predicted"/>
<sequence length="159" mass="17939">MEDTKAPQGSANDEEAPNEIGSRWPSARWRKSSQVVLENGRKVVSGTFILINFDCAEPSPVKIGRVIQIWHQVTSNIILFQVNKIKLSVGLHHFYGMREVKETQQSAWIDANVTPEDWKQSVTRGLAAWFDKCPPKGLGNNPVDDPMEEEEEALMPMHV</sequence>
<organism evidence="3">
    <name type="scientific">Melampsora larici-populina (strain 98AG31 / pathotype 3-4-7)</name>
    <name type="common">Poplar leaf rust fungus</name>
    <dbReference type="NCBI Taxonomy" id="747676"/>
    <lineage>
        <taxon>Eukaryota</taxon>
        <taxon>Fungi</taxon>
        <taxon>Dikarya</taxon>
        <taxon>Basidiomycota</taxon>
        <taxon>Pucciniomycotina</taxon>
        <taxon>Pucciniomycetes</taxon>
        <taxon>Pucciniales</taxon>
        <taxon>Melampsoraceae</taxon>
        <taxon>Melampsora</taxon>
    </lineage>
</organism>
<evidence type="ECO:0000313" key="3">
    <source>
        <dbReference type="Proteomes" id="UP000001072"/>
    </source>
</evidence>
<name>F4RYS3_MELLP</name>
<accession>F4RYS3</accession>
<dbReference type="KEGG" id="mlr:MELLADRAFT_110132"/>
<dbReference type="RefSeq" id="XP_007414216.1">
    <property type="nucleotide sequence ID" value="XM_007414154.1"/>
</dbReference>
<dbReference type="OrthoDB" id="10391804at2759"/>
<feature type="region of interest" description="Disordered" evidence="1">
    <location>
        <begin position="1"/>
        <end position="24"/>
    </location>
</feature>
<dbReference type="GeneID" id="18923978"/>
<dbReference type="Proteomes" id="UP000001072">
    <property type="component" value="Unassembled WGS sequence"/>
</dbReference>
<dbReference type="InParanoid" id="F4RYS3"/>
<evidence type="ECO:0000256" key="1">
    <source>
        <dbReference type="SAM" id="MobiDB-lite"/>
    </source>
</evidence>
<evidence type="ECO:0000313" key="2">
    <source>
        <dbReference type="EMBL" id="EGG02527.1"/>
    </source>
</evidence>
<dbReference type="HOGENOM" id="CLU_1661154_0_0_1"/>
<gene>
    <name evidence="2" type="ORF">MELLADRAFT_110132</name>
</gene>
<protein>
    <submittedName>
        <fullName evidence="2">Uncharacterized protein</fullName>
    </submittedName>
</protein>
<dbReference type="VEuPathDB" id="FungiDB:MELLADRAFT_110132"/>